<dbReference type="Pfam" id="PF00450">
    <property type="entry name" value="Peptidase_S10"/>
    <property type="match status" value="1"/>
</dbReference>
<comment type="caution">
    <text evidence="8">The sequence shown here is derived from an EMBL/GenBank/DDBJ whole genome shotgun (WGS) entry which is preliminary data.</text>
</comment>
<evidence type="ECO:0000313" key="9">
    <source>
        <dbReference type="Proteomes" id="UP000673691"/>
    </source>
</evidence>
<organism evidence="8 9">
    <name type="scientific">Olpidium bornovanus</name>
    <dbReference type="NCBI Taxonomy" id="278681"/>
    <lineage>
        <taxon>Eukaryota</taxon>
        <taxon>Fungi</taxon>
        <taxon>Fungi incertae sedis</taxon>
        <taxon>Olpidiomycota</taxon>
        <taxon>Olpidiomycotina</taxon>
        <taxon>Olpidiomycetes</taxon>
        <taxon>Olpidiales</taxon>
        <taxon>Olpidiaceae</taxon>
        <taxon>Olpidium</taxon>
    </lineage>
</organism>
<feature type="compositionally biased region" description="Basic and acidic residues" evidence="7">
    <location>
        <begin position="22"/>
        <end position="31"/>
    </location>
</feature>
<feature type="region of interest" description="Disordered" evidence="7">
    <location>
        <begin position="316"/>
        <end position="342"/>
    </location>
</feature>
<dbReference type="PRINTS" id="PR00724">
    <property type="entry name" value="CRBOXYPTASEC"/>
</dbReference>
<proteinExistence type="inferred from homology"/>
<keyword evidence="4" id="KW-0732">Signal</keyword>
<dbReference type="GO" id="GO:0004185">
    <property type="term" value="F:serine-type carboxypeptidase activity"/>
    <property type="evidence" value="ECO:0007669"/>
    <property type="project" value="InterPro"/>
</dbReference>
<dbReference type="Proteomes" id="UP000673691">
    <property type="component" value="Unassembled WGS sequence"/>
</dbReference>
<keyword evidence="6" id="KW-0325">Glycoprotein</keyword>
<dbReference type="InterPro" id="IPR001563">
    <property type="entry name" value="Peptidase_S10"/>
</dbReference>
<dbReference type="OrthoDB" id="443318at2759"/>
<dbReference type="AlphaFoldDB" id="A0A8H8A1D1"/>
<dbReference type="PANTHER" id="PTHR11802:SF472">
    <property type="entry name" value="SERINE CARBOXYPEPTIDASE CPVL-RELATED"/>
    <property type="match status" value="1"/>
</dbReference>
<keyword evidence="9" id="KW-1185">Reference proteome</keyword>
<dbReference type="Gene3D" id="3.40.50.1820">
    <property type="entry name" value="alpha/beta hydrolase"/>
    <property type="match status" value="1"/>
</dbReference>
<dbReference type="EMBL" id="JAEFCI010001492">
    <property type="protein sequence ID" value="KAG5462873.1"/>
    <property type="molecule type" value="Genomic_DNA"/>
</dbReference>
<dbReference type="SUPFAM" id="SSF53474">
    <property type="entry name" value="alpha/beta-Hydrolases"/>
    <property type="match status" value="1"/>
</dbReference>
<evidence type="ECO:0000313" key="8">
    <source>
        <dbReference type="EMBL" id="KAG5462873.1"/>
    </source>
</evidence>
<feature type="compositionally biased region" description="Gly residues" evidence="7">
    <location>
        <begin position="423"/>
        <end position="435"/>
    </location>
</feature>
<gene>
    <name evidence="8" type="ORF">BJ554DRAFT_3128</name>
</gene>
<keyword evidence="5" id="KW-0378">Hydrolase</keyword>
<evidence type="ECO:0000256" key="7">
    <source>
        <dbReference type="SAM" id="MobiDB-lite"/>
    </source>
</evidence>
<evidence type="ECO:0000256" key="4">
    <source>
        <dbReference type="ARBA" id="ARBA00022729"/>
    </source>
</evidence>
<feature type="compositionally biased region" description="Pro residues" evidence="7">
    <location>
        <begin position="485"/>
        <end position="495"/>
    </location>
</feature>
<feature type="compositionally biased region" description="Basic residues" evidence="7">
    <location>
        <begin position="319"/>
        <end position="338"/>
    </location>
</feature>
<dbReference type="PANTHER" id="PTHR11802">
    <property type="entry name" value="SERINE PROTEASE FAMILY S10 SERINE CARBOXYPEPTIDASE"/>
    <property type="match status" value="1"/>
</dbReference>
<evidence type="ECO:0000256" key="5">
    <source>
        <dbReference type="ARBA" id="ARBA00022801"/>
    </source>
</evidence>
<feature type="region of interest" description="Disordered" evidence="7">
    <location>
        <begin position="471"/>
        <end position="495"/>
    </location>
</feature>
<evidence type="ECO:0000256" key="3">
    <source>
        <dbReference type="ARBA" id="ARBA00022670"/>
    </source>
</evidence>
<comment type="similarity">
    <text evidence="1">Belongs to the peptidase S10 family.</text>
</comment>
<feature type="region of interest" description="Disordered" evidence="7">
    <location>
        <begin position="421"/>
        <end position="449"/>
    </location>
</feature>
<evidence type="ECO:0000256" key="1">
    <source>
        <dbReference type="ARBA" id="ARBA00009431"/>
    </source>
</evidence>
<name>A0A8H8A1D1_9FUNG</name>
<sequence>MRDALHLSVAVGISARGAARGAVDRSGERRGLSPHRAPASIRAGLPSDRQRPRGVHPYQNLERERRRRAGPGGAVLLARAQAGPRLGRAEGRVRQSFRKERRVGAAADHVRERGKTSFAPCVAFAWRCRLFAWVRARWLQGGPGASSMIGLFTEMGPYRLNDDGQLCLNPEAWTRHYPMLFVDQPVGTGFSFLESPPPQGVRPMSETRNNEAPKNSIVTQFDPRNPLSKVWLGEQDRPPELYTPDGHVKGQEAVGRDMLAFFCRFFVKYPDMRRRGLYVAGEPVLSGVVASSVAREPAAKRFAALAVCRRELRGQVRSHDRHAHHATQRRFGRPRGRERRYGPTSRFKNLAVKEHPEYIDLRGIAVGNGTLDAGSGRGRQAHANRPFDRPRLADIQPRALRLANRCVVGAFSRRNLRARVPRAGGGFGRNRGPGQGPHRRGQVRRSQRPAGPAIWQFQLVCRPDKLVRHSPGAPPAALQNVLSKPVPPRPGTLRI</sequence>
<accession>A0A8H8A1D1</accession>
<dbReference type="InterPro" id="IPR029058">
    <property type="entry name" value="AB_hydrolase_fold"/>
</dbReference>
<evidence type="ECO:0000256" key="2">
    <source>
        <dbReference type="ARBA" id="ARBA00022645"/>
    </source>
</evidence>
<feature type="region of interest" description="Disordered" evidence="7">
    <location>
        <begin position="18"/>
        <end position="72"/>
    </location>
</feature>
<evidence type="ECO:0000256" key="6">
    <source>
        <dbReference type="ARBA" id="ARBA00023180"/>
    </source>
</evidence>
<keyword evidence="2" id="KW-0121">Carboxypeptidase</keyword>
<protein>
    <submittedName>
        <fullName evidence="8">Uncharacterized protein</fullName>
    </submittedName>
</protein>
<keyword evidence="3" id="KW-0645">Protease</keyword>
<feature type="compositionally biased region" description="Basic residues" evidence="7">
    <location>
        <begin position="437"/>
        <end position="447"/>
    </location>
</feature>
<reference evidence="8 9" key="1">
    <citation type="journal article" name="Sci. Rep.">
        <title>Genome-scale phylogenetic analyses confirm Olpidium as the closest living zoosporic fungus to the non-flagellated, terrestrial fungi.</title>
        <authorList>
            <person name="Chang Y."/>
            <person name="Rochon D."/>
            <person name="Sekimoto S."/>
            <person name="Wang Y."/>
            <person name="Chovatia M."/>
            <person name="Sandor L."/>
            <person name="Salamov A."/>
            <person name="Grigoriev I.V."/>
            <person name="Stajich J.E."/>
            <person name="Spatafora J.W."/>
        </authorList>
    </citation>
    <scope>NUCLEOTIDE SEQUENCE [LARGE SCALE GENOMIC DNA]</scope>
    <source>
        <strain evidence="8">S191</strain>
    </source>
</reference>
<dbReference type="GO" id="GO:0006508">
    <property type="term" value="P:proteolysis"/>
    <property type="evidence" value="ECO:0007669"/>
    <property type="project" value="UniProtKB-KW"/>
</dbReference>